<name>A0A8K0NXN4_LADFU</name>
<comment type="caution">
    <text evidence="1">The sequence shown here is derived from an EMBL/GenBank/DDBJ whole genome shotgun (WGS) entry which is preliminary data.</text>
</comment>
<reference evidence="1" key="2">
    <citation type="submission" date="2017-10" db="EMBL/GenBank/DDBJ databases">
        <title>Ladona fulva Genome sequencing and assembly.</title>
        <authorList>
            <person name="Murali S."/>
            <person name="Richards S."/>
            <person name="Bandaranaike D."/>
            <person name="Bellair M."/>
            <person name="Blankenburg K."/>
            <person name="Chao H."/>
            <person name="Dinh H."/>
            <person name="Doddapaneni H."/>
            <person name="Dugan-Rocha S."/>
            <person name="Elkadiri S."/>
            <person name="Gnanaolivu R."/>
            <person name="Hernandez B."/>
            <person name="Skinner E."/>
            <person name="Javaid M."/>
            <person name="Lee S."/>
            <person name="Li M."/>
            <person name="Ming W."/>
            <person name="Munidasa M."/>
            <person name="Muniz J."/>
            <person name="Nguyen L."/>
            <person name="Hughes D."/>
            <person name="Osuji N."/>
            <person name="Pu L.-L."/>
            <person name="Puazo M."/>
            <person name="Qu C."/>
            <person name="Quiroz J."/>
            <person name="Raj R."/>
            <person name="Weissenberger G."/>
            <person name="Xin Y."/>
            <person name="Zou X."/>
            <person name="Han Y."/>
            <person name="Worley K."/>
            <person name="Muzny D."/>
            <person name="Gibbs R."/>
        </authorList>
    </citation>
    <scope>NUCLEOTIDE SEQUENCE</scope>
    <source>
        <strain evidence="1">Sampled in the wild</strain>
    </source>
</reference>
<accession>A0A8K0NXN4</accession>
<keyword evidence="2" id="KW-1185">Reference proteome</keyword>
<evidence type="ECO:0000313" key="1">
    <source>
        <dbReference type="EMBL" id="KAG8225517.1"/>
    </source>
</evidence>
<dbReference type="EMBL" id="KZ308240">
    <property type="protein sequence ID" value="KAG8225517.1"/>
    <property type="molecule type" value="Genomic_DNA"/>
</dbReference>
<evidence type="ECO:0008006" key="3">
    <source>
        <dbReference type="Google" id="ProtNLM"/>
    </source>
</evidence>
<organism evidence="1 2">
    <name type="scientific">Ladona fulva</name>
    <name type="common">Scarce chaser dragonfly</name>
    <name type="synonym">Libellula fulva</name>
    <dbReference type="NCBI Taxonomy" id="123851"/>
    <lineage>
        <taxon>Eukaryota</taxon>
        <taxon>Metazoa</taxon>
        <taxon>Ecdysozoa</taxon>
        <taxon>Arthropoda</taxon>
        <taxon>Hexapoda</taxon>
        <taxon>Insecta</taxon>
        <taxon>Pterygota</taxon>
        <taxon>Palaeoptera</taxon>
        <taxon>Odonata</taxon>
        <taxon>Epiprocta</taxon>
        <taxon>Anisoptera</taxon>
        <taxon>Libelluloidea</taxon>
        <taxon>Libellulidae</taxon>
        <taxon>Ladona</taxon>
    </lineage>
</organism>
<gene>
    <name evidence="1" type="ORF">J437_LFUL005944</name>
</gene>
<proteinExistence type="predicted"/>
<evidence type="ECO:0000313" key="2">
    <source>
        <dbReference type="Proteomes" id="UP000792457"/>
    </source>
</evidence>
<dbReference type="AlphaFoldDB" id="A0A8K0NXN4"/>
<sequence length="111" mass="13122">MESYSKGHSIYMDKFYNCIELTVNLLARQKERTSYNTFAEGGCVYLNDIMTEENHRNGKEGSIREPRSILNYNEFVGRINHNDKIMAYYLCKKQQLTSIRKWKFISSNKCC</sequence>
<dbReference type="Proteomes" id="UP000792457">
    <property type="component" value="Unassembled WGS sequence"/>
</dbReference>
<reference evidence="1" key="1">
    <citation type="submission" date="2013-04" db="EMBL/GenBank/DDBJ databases">
        <authorList>
            <person name="Qu J."/>
            <person name="Murali S.C."/>
            <person name="Bandaranaike D."/>
            <person name="Bellair M."/>
            <person name="Blankenburg K."/>
            <person name="Chao H."/>
            <person name="Dinh H."/>
            <person name="Doddapaneni H."/>
            <person name="Downs B."/>
            <person name="Dugan-Rocha S."/>
            <person name="Elkadiri S."/>
            <person name="Gnanaolivu R.D."/>
            <person name="Hernandez B."/>
            <person name="Javaid M."/>
            <person name="Jayaseelan J.C."/>
            <person name="Lee S."/>
            <person name="Li M."/>
            <person name="Ming W."/>
            <person name="Munidasa M."/>
            <person name="Muniz J."/>
            <person name="Nguyen L."/>
            <person name="Ongeri F."/>
            <person name="Osuji N."/>
            <person name="Pu L.-L."/>
            <person name="Puazo M."/>
            <person name="Qu C."/>
            <person name="Quiroz J."/>
            <person name="Raj R."/>
            <person name="Weissenberger G."/>
            <person name="Xin Y."/>
            <person name="Zou X."/>
            <person name="Han Y."/>
            <person name="Richards S."/>
            <person name="Worley K."/>
            <person name="Muzny D."/>
            <person name="Gibbs R."/>
        </authorList>
    </citation>
    <scope>NUCLEOTIDE SEQUENCE</scope>
    <source>
        <strain evidence="1">Sampled in the wild</strain>
    </source>
</reference>
<protein>
    <recommendedName>
        <fullName evidence="3">PiggyBac transposable element-derived protein domain-containing protein</fullName>
    </recommendedName>
</protein>